<dbReference type="SUPFAM" id="SSF103647">
    <property type="entry name" value="TSP type-3 repeat"/>
    <property type="match status" value="1"/>
</dbReference>
<evidence type="ECO:0000313" key="5">
    <source>
        <dbReference type="Proteomes" id="UP001344817"/>
    </source>
</evidence>
<reference evidence="4" key="1">
    <citation type="submission" date="2024-01" db="EMBL/GenBank/DDBJ databases">
        <title>Genome sequence of Mycoplasma ciconiae type strain DSM 25251.</title>
        <authorList>
            <person name="Spergser J."/>
        </authorList>
    </citation>
    <scope>NUCLEOTIDE SEQUENCE [LARGE SCALE GENOMIC DNA]</scope>
    <source>
        <strain evidence="4">DSM 25251</strain>
    </source>
</reference>
<dbReference type="EMBL" id="JAZDWZ010000002">
    <property type="protein sequence ID" value="MEE3928142.1"/>
    <property type="molecule type" value="Genomic_DNA"/>
</dbReference>
<feature type="coiled-coil region" evidence="1">
    <location>
        <begin position="1954"/>
        <end position="1981"/>
    </location>
</feature>
<name>A0ABU7MKT7_9BACT</name>
<keyword evidence="2" id="KW-0812">Transmembrane</keyword>
<dbReference type="PROSITE" id="PS00018">
    <property type="entry name" value="EF_HAND_1"/>
    <property type="match status" value="1"/>
</dbReference>
<dbReference type="Proteomes" id="UP001344817">
    <property type="component" value="Unassembled WGS sequence"/>
</dbReference>
<keyword evidence="5" id="KW-1185">Reference proteome</keyword>
<sequence length="2160" mass="249475">MKKKTKINLLLLGMGSTLLSPSIFFISSIQIENNKNTSLVKMPLTFVTAAKIQNGELSMEGDYYDSLFLDKDILDPNKDDDGDGILNKDEIYTYFKDGKQYYGFYSHPRLKDTDGDGIADNLDENPLSWNYSQRDASAFMKLAYRKEDFLYPFFSSDFSDDFKNDPVALQILPSDEPEMRNAFIDMHDQYSKYWSVVKVYTNNNGFDAVWFTNKSDYPYLENGNISVLGIAGTNGGSDLVDDLKILFGAETSQESGAISALKEILDPKTQLDNYIKEKFLTKEQIKEFYITGHSLGGYLTQIAAVEAVKNNYKSFKYSTTFNGARVSNRHRYFGESDKLSRSNKSFHYVSDNDNVVSLMGFFQPNIRVGNTNAKHGSASFFENEVVKKFFVVGDKGIYQAQDYQPNSNIHTVSKQINTITYRSTVSNSDVKSIRLIEKNSLKFIREIEKQVPAGYEIFDSNYRNQSIDSKVVNIRPKEQTLTYQFKFNNQIINTQSVKVHVENPFYNLPTLPKTNEANYVYVVDEEVNSYQRETDLSTSKNIEVVLKKVTIEEANPYNIYKIRILEKDTNNLVSSLDVQVDKNLAAPNFSDSYLPKGYALENKIDYNRVMSKEMENVFIVSKVNGFLVSYKFVDENNQIIEVVEKQIKSNQHYEPVSIPKLNEPGFKYVTNEAIPYFGPVNDNHSVTIKLFKNPISKVATTFNFKNADGSIVETLVVNKDENLDIDRSQVTIPKGYHLITPNFSIIKGQINDIYVNKNKYTVTYNFYSDISKNTLINSSTVEVEYHQDYILPSLPISSDESYDYTSVSEFSKIQNIEKNHTIDVILRKISTTTTIIFKDKNTNKELERFVFVKKPSYQFGRANIKLPLGYEWDLVETEDIEIINGQENVVTQITPLNFKVVYKFKDNGFVIKTSENNVTLSDKFPSIEIPQANTDAFVYDLSEADKQLTSKNIKDYFGDEQKVKEFSFDLVKVSENTIVRYFDKNNDIIATQEFSKKPNYVFTLKDLDIPEGYYLSQNNISIQNNSTNNIALNSNKFSVEYVFIDGEVKLDKTQKFVVDYNSDLPEFTVPKSNSDDFEYITNYNKPNLKVTQDQKINVYLSKVVYNTRVEYIYQSKVIKADVFVKSPEFEFNSSHIQIPQGYTLKNSTNFIKANTTNKIELDKKEFNLTFNFFEDNNLIESKNVKVKYHEDYLLPTLPQNTTEYVWKVMSQNYKKIENVESDHTFDIQLKKLVDTTIVNFTHNGEIVKSIDVNLSPNQELTYNFEWMPQNYKLKHSLQQVYENLAKNATNNIEIVQNTYLIKYVYKFENQILKQREYELQYLQNLPDYEPINSNSEDFDYLLPAKDPSLVVNKDQEIIINLSKDFYTTTINLLDGQDIINTITLNKSKNYKIKNSDIIVPYGYVLAPNFNVQTNKVNNLALNKRSFVVSYIFKDGNNIIETKRVNVLYGQNSNLVDLPDSKNSDYIYTAVLPDISNVTEDKQVNVLLERIENTYVTTITFVDEETNQILDDFVITFKDKPSQASYLLSTLPLPGNYSLSSNNKNIEPNKDNKVFLVKNKNQNSVAKVPVTLKYIYQNKVIREVQGQYYPKQQIILGGFEYKGDFYEPVVNSRLFANTSAQVFSVQVSKIDNNADNLVKFVYIYKNQQIASTYQNSKINSDIFAPSLENYNLNNPNKNYRYYTNSRNKNYTFEVEVTPRTLFIDVVYFNQGNKIKSETVELEYNSIYTPRKSITIANIQYELIPNQQEFKALNNQQIFNINYSLSKNNKKQITINLVEENNIKKTKNLNVDPEVTTYYLDADELPDSYVLVNNSQNYDIDSQNIVNIAVARKTPLDFVQYNFLNKREVSTFNSRHEQIIYQNDLNDLIDELKKLNQTKVQAYNKINSLQNLSLIDKTKNLNKVKETDAKNIKTFVDNLVEIDTQIKNFDDIIADFSIDKINNDTINQLKQLLSKIKNNSTNYDTLEKVLNKIEKQLESIEYLNNFKNNVGNPYLQKNKLLNNLGQQTSVLSQKYNNIDLLVEQHNKQLKAELNFEDRLTSSLSSKQEFEHFFNTIGDEYKNRLQSFKDSSDKINYFEILAQVQKSANKYISEENFKKLSDLDTSKLSLNAKNYIIDKDKLEIQKTKNNKKLIIILATAIPAALILVATGLFLALKKLKRKN</sequence>
<feature type="transmembrane region" description="Helical" evidence="2">
    <location>
        <begin position="2130"/>
        <end position="2153"/>
    </location>
</feature>
<evidence type="ECO:0000313" key="4">
    <source>
        <dbReference type="EMBL" id="MEE3928142.1"/>
    </source>
</evidence>
<dbReference type="RefSeq" id="WP_330500554.1">
    <property type="nucleotide sequence ID" value="NZ_JAZDWZ010000002.1"/>
</dbReference>
<dbReference type="InterPro" id="IPR018247">
    <property type="entry name" value="EF_Hand_1_Ca_BS"/>
</dbReference>
<feature type="coiled-coil region" evidence="1">
    <location>
        <begin position="1856"/>
        <end position="1890"/>
    </location>
</feature>
<evidence type="ECO:0000256" key="2">
    <source>
        <dbReference type="SAM" id="Phobius"/>
    </source>
</evidence>
<feature type="domain" description="Fungal lipase-type" evidence="3">
    <location>
        <begin position="228"/>
        <end position="360"/>
    </location>
</feature>
<dbReference type="CDD" id="cd00741">
    <property type="entry name" value="Lipase"/>
    <property type="match status" value="1"/>
</dbReference>
<evidence type="ECO:0000256" key="1">
    <source>
        <dbReference type="SAM" id="Coils"/>
    </source>
</evidence>
<comment type="caution">
    <text evidence="4">The sequence shown here is derived from an EMBL/GenBank/DDBJ whole genome shotgun (WGS) entry which is preliminary data.</text>
</comment>
<dbReference type="Gene3D" id="3.40.50.1820">
    <property type="entry name" value="alpha/beta hydrolase"/>
    <property type="match status" value="1"/>
</dbReference>
<keyword evidence="1" id="KW-0175">Coiled coil</keyword>
<keyword evidence="2" id="KW-0472">Membrane</keyword>
<protein>
    <recommendedName>
        <fullName evidence="3">Fungal lipase-type domain-containing protein</fullName>
    </recommendedName>
</protein>
<dbReference type="SUPFAM" id="SSF53474">
    <property type="entry name" value="alpha/beta-Hydrolases"/>
    <property type="match status" value="1"/>
</dbReference>
<dbReference type="Pfam" id="PF01764">
    <property type="entry name" value="Lipase_3"/>
    <property type="match status" value="1"/>
</dbReference>
<dbReference type="InterPro" id="IPR029058">
    <property type="entry name" value="AB_hydrolase_fold"/>
</dbReference>
<keyword evidence="2" id="KW-1133">Transmembrane helix</keyword>
<accession>A0ABU7MKT7</accession>
<dbReference type="InterPro" id="IPR028974">
    <property type="entry name" value="TSP_type-3_rpt"/>
</dbReference>
<proteinExistence type="predicted"/>
<organism evidence="4 5">
    <name type="scientific">Mycoplasmopsis ciconiae</name>
    <dbReference type="NCBI Taxonomy" id="561067"/>
    <lineage>
        <taxon>Bacteria</taxon>
        <taxon>Bacillati</taxon>
        <taxon>Mycoplasmatota</taxon>
        <taxon>Mycoplasmoidales</taxon>
        <taxon>Metamycoplasmataceae</taxon>
        <taxon>Mycoplasmopsis</taxon>
    </lineage>
</organism>
<gene>
    <name evidence="4" type="ORF">V2E24_00940</name>
</gene>
<dbReference type="InterPro" id="IPR002921">
    <property type="entry name" value="Fungal_lipase-type"/>
</dbReference>
<evidence type="ECO:0000259" key="3">
    <source>
        <dbReference type="Pfam" id="PF01764"/>
    </source>
</evidence>